<dbReference type="AlphaFoldDB" id="D8LHK1"/>
<feature type="region of interest" description="Disordered" evidence="1">
    <location>
        <begin position="42"/>
        <end position="144"/>
    </location>
</feature>
<sequence length="144" mass="14441">MTSTRERARLRPRVTVTRGGRRPRGGVSRILLPLRTAVVGGKRRSGEDLLNFGNDSGAYRPNQAPEPPPPRPTTNGGRSPVPAGWGNRPAAAGGSAVAGCAGISNGGASLPGRKSTAGRMQAAAAGRTNGGGSRGPTGAPVNNG</sequence>
<evidence type="ECO:0000256" key="1">
    <source>
        <dbReference type="SAM" id="MobiDB-lite"/>
    </source>
</evidence>
<dbReference type="EMBL" id="FN648371">
    <property type="protein sequence ID" value="CBN79283.1"/>
    <property type="molecule type" value="Genomic_DNA"/>
</dbReference>
<keyword evidence="3" id="KW-1185">Reference proteome</keyword>
<name>D8LHK1_ECTSI</name>
<protein>
    <submittedName>
        <fullName evidence="2">Uncharacterized protein</fullName>
    </submittedName>
</protein>
<feature type="region of interest" description="Disordered" evidence="1">
    <location>
        <begin position="1"/>
        <end position="28"/>
    </location>
</feature>
<organism evidence="2 3">
    <name type="scientific">Ectocarpus siliculosus</name>
    <name type="common">Brown alga</name>
    <name type="synonym">Conferva siliculosa</name>
    <dbReference type="NCBI Taxonomy" id="2880"/>
    <lineage>
        <taxon>Eukaryota</taxon>
        <taxon>Sar</taxon>
        <taxon>Stramenopiles</taxon>
        <taxon>Ochrophyta</taxon>
        <taxon>PX clade</taxon>
        <taxon>Phaeophyceae</taxon>
        <taxon>Ectocarpales</taxon>
        <taxon>Ectocarpaceae</taxon>
        <taxon>Ectocarpus</taxon>
    </lineage>
</organism>
<dbReference type="EMBL" id="FN649729">
    <property type="protein sequence ID" value="CBN79283.1"/>
    <property type="molecule type" value="Genomic_DNA"/>
</dbReference>
<gene>
    <name evidence="2" type="ORF">Esi_0196_0047</name>
</gene>
<evidence type="ECO:0000313" key="2">
    <source>
        <dbReference type="EMBL" id="CBN79283.1"/>
    </source>
</evidence>
<evidence type="ECO:0000313" key="3">
    <source>
        <dbReference type="Proteomes" id="UP000002630"/>
    </source>
</evidence>
<accession>D8LHK1</accession>
<reference evidence="2 3" key="1">
    <citation type="journal article" date="2010" name="Nature">
        <title>The Ectocarpus genome and the independent evolution of multicellularity in brown algae.</title>
        <authorList>
            <person name="Cock J.M."/>
            <person name="Sterck L."/>
            <person name="Rouze P."/>
            <person name="Scornet D."/>
            <person name="Allen A.E."/>
            <person name="Amoutzias G."/>
            <person name="Anthouard V."/>
            <person name="Artiguenave F."/>
            <person name="Aury J.M."/>
            <person name="Badger J.H."/>
            <person name="Beszteri B."/>
            <person name="Billiau K."/>
            <person name="Bonnet E."/>
            <person name="Bothwell J.H."/>
            <person name="Bowler C."/>
            <person name="Boyen C."/>
            <person name="Brownlee C."/>
            <person name="Carrano C.J."/>
            <person name="Charrier B."/>
            <person name="Cho G.Y."/>
            <person name="Coelho S.M."/>
            <person name="Collen J."/>
            <person name="Corre E."/>
            <person name="Da Silva C."/>
            <person name="Delage L."/>
            <person name="Delaroque N."/>
            <person name="Dittami S.M."/>
            <person name="Doulbeau S."/>
            <person name="Elias M."/>
            <person name="Farnham G."/>
            <person name="Gachon C.M."/>
            <person name="Gschloessl B."/>
            <person name="Heesch S."/>
            <person name="Jabbari K."/>
            <person name="Jubin C."/>
            <person name="Kawai H."/>
            <person name="Kimura K."/>
            <person name="Kloareg B."/>
            <person name="Kupper F.C."/>
            <person name="Lang D."/>
            <person name="Le Bail A."/>
            <person name="Leblanc C."/>
            <person name="Lerouge P."/>
            <person name="Lohr M."/>
            <person name="Lopez P.J."/>
            <person name="Martens C."/>
            <person name="Maumus F."/>
            <person name="Michel G."/>
            <person name="Miranda-Saavedra D."/>
            <person name="Morales J."/>
            <person name="Moreau H."/>
            <person name="Motomura T."/>
            <person name="Nagasato C."/>
            <person name="Napoli C.A."/>
            <person name="Nelson D.R."/>
            <person name="Nyvall-Collen P."/>
            <person name="Peters A.F."/>
            <person name="Pommier C."/>
            <person name="Potin P."/>
            <person name="Poulain J."/>
            <person name="Quesneville H."/>
            <person name="Read B."/>
            <person name="Rensing S.A."/>
            <person name="Ritter A."/>
            <person name="Rousvoal S."/>
            <person name="Samanta M."/>
            <person name="Samson G."/>
            <person name="Schroeder D.C."/>
            <person name="Segurens B."/>
            <person name="Strittmatter M."/>
            <person name="Tonon T."/>
            <person name="Tregear J.W."/>
            <person name="Valentin K."/>
            <person name="von Dassow P."/>
            <person name="Yamagishi T."/>
            <person name="Van de Peer Y."/>
            <person name="Wincker P."/>
        </authorList>
    </citation>
    <scope>NUCLEOTIDE SEQUENCE [LARGE SCALE GENOMIC DNA]</scope>
    <source>
        <strain evidence="3">Ec32 / CCAP1310/4</strain>
    </source>
</reference>
<feature type="compositionally biased region" description="Low complexity" evidence="1">
    <location>
        <begin position="90"/>
        <end position="102"/>
    </location>
</feature>
<proteinExistence type="predicted"/>
<dbReference type="InParanoid" id="D8LHK1"/>
<dbReference type="Proteomes" id="UP000002630">
    <property type="component" value="Linkage Group LG04"/>
</dbReference>